<proteinExistence type="predicted"/>
<evidence type="ECO:0000256" key="5">
    <source>
        <dbReference type="ARBA" id="ARBA00023136"/>
    </source>
</evidence>
<keyword evidence="3 6" id="KW-0812">Transmembrane</keyword>
<feature type="transmembrane region" description="Helical" evidence="6">
    <location>
        <begin position="426"/>
        <end position="444"/>
    </location>
</feature>
<dbReference type="PANTHER" id="PTHR30250:SF11">
    <property type="entry name" value="O-ANTIGEN TRANSPORTER-RELATED"/>
    <property type="match status" value="1"/>
</dbReference>
<evidence type="ECO:0000313" key="7">
    <source>
        <dbReference type="EMBL" id="MET6990459.1"/>
    </source>
</evidence>
<feature type="transmembrane region" description="Helical" evidence="6">
    <location>
        <begin position="251"/>
        <end position="268"/>
    </location>
</feature>
<feature type="transmembrane region" description="Helical" evidence="6">
    <location>
        <begin position="38"/>
        <end position="60"/>
    </location>
</feature>
<feature type="transmembrane region" description="Helical" evidence="6">
    <location>
        <begin position="450"/>
        <end position="468"/>
    </location>
</feature>
<feature type="transmembrane region" description="Helical" evidence="6">
    <location>
        <begin position="12"/>
        <end position="32"/>
    </location>
</feature>
<evidence type="ECO:0000256" key="2">
    <source>
        <dbReference type="ARBA" id="ARBA00022475"/>
    </source>
</evidence>
<dbReference type="Proteomes" id="UP001549799">
    <property type="component" value="Unassembled WGS sequence"/>
</dbReference>
<feature type="transmembrane region" description="Helical" evidence="6">
    <location>
        <begin position="300"/>
        <end position="324"/>
    </location>
</feature>
<organism evidence="7 8">
    <name type="scientific">Sediminicola arcticus</name>
    <dbReference type="NCBI Taxonomy" id="1574308"/>
    <lineage>
        <taxon>Bacteria</taxon>
        <taxon>Pseudomonadati</taxon>
        <taxon>Bacteroidota</taxon>
        <taxon>Flavobacteriia</taxon>
        <taxon>Flavobacteriales</taxon>
        <taxon>Flavobacteriaceae</taxon>
        <taxon>Sediminicola</taxon>
    </lineage>
</organism>
<comment type="caution">
    <text evidence="7">The sequence shown here is derived from an EMBL/GenBank/DDBJ whole genome shotgun (WGS) entry which is preliminary data.</text>
</comment>
<sequence length="490" mass="55542">MGIIFKQSFKNTLVTYVGFGIGAINTLFLYTRFLTDEYYGLVGVILSTSAILMPLLAFGVPNTLVKYYSAFEDKKSADGFLTLMLILPLFLIIPATAITYFGYTMIGDFLSKENPIVKSYVWYIFFIGFAMAYFEVFYSWARIRMKSVFGNFMKEVFARIGVTILLILVYGDLISIDLFLKAMVAVYLLRTIIMNIYAYRLRMPKLNFSFPKRTPSIINYSALIILGGSASVILLEVDRFMINQFIQIENVAYYSVAIFIATVIAVPARSMHQIAYPLTAELLNNKDTLGMKRLYEKSSLTLFIVSGLLFVLIILNLNDLYYLVPEAYRGGFVVVLLIGLAKVYDALMGNNNAILYNSDYYRALLVMGVLLAMLTILFNLWLIPKYGINGAAFATFTAIFIYNTIKLVYVKIKFGIQPFTMETLKVLALLIVVIALFSALQFAFHPIVNILLKGLLISVFYIGVLYRFRISEDVFGLLSKYLKRKDNGLD</sequence>
<feature type="transmembrane region" description="Helical" evidence="6">
    <location>
        <begin position="178"/>
        <end position="197"/>
    </location>
</feature>
<reference evidence="7 8" key="1">
    <citation type="submission" date="2024-07" db="EMBL/GenBank/DDBJ databases">
        <title>The genome sequence of type strain Sediminicola arcticus GDMCC 1.2805.</title>
        <authorList>
            <person name="Liu Y."/>
        </authorList>
    </citation>
    <scope>NUCLEOTIDE SEQUENCE [LARGE SCALE GENOMIC DNA]</scope>
    <source>
        <strain evidence="7 8">GDMCC 1.2805</strain>
    </source>
</reference>
<feature type="transmembrane region" description="Helical" evidence="6">
    <location>
        <begin position="152"/>
        <end position="172"/>
    </location>
</feature>
<dbReference type="InterPro" id="IPR050833">
    <property type="entry name" value="Poly_Biosynth_Transport"/>
</dbReference>
<evidence type="ECO:0000256" key="1">
    <source>
        <dbReference type="ARBA" id="ARBA00004651"/>
    </source>
</evidence>
<gene>
    <name evidence="7" type="ORF">ABXZ36_07345</name>
</gene>
<accession>A0ABV2STI1</accession>
<feature type="transmembrane region" description="Helical" evidence="6">
    <location>
        <begin position="360"/>
        <end position="382"/>
    </location>
</feature>
<evidence type="ECO:0000313" key="8">
    <source>
        <dbReference type="Proteomes" id="UP001549799"/>
    </source>
</evidence>
<dbReference type="EMBL" id="JBEXAE010000003">
    <property type="protein sequence ID" value="MET6990459.1"/>
    <property type="molecule type" value="Genomic_DNA"/>
</dbReference>
<feature type="transmembrane region" description="Helical" evidence="6">
    <location>
        <begin position="217"/>
        <end position="235"/>
    </location>
</feature>
<feature type="transmembrane region" description="Helical" evidence="6">
    <location>
        <begin position="120"/>
        <end position="140"/>
    </location>
</feature>
<evidence type="ECO:0000256" key="3">
    <source>
        <dbReference type="ARBA" id="ARBA00022692"/>
    </source>
</evidence>
<feature type="transmembrane region" description="Helical" evidence="6">
    <location>
        <begin position="80"/>
        <end position="100"/>
    </location>
</feature>
<feature type="transmembrane region" description="Helical" evidence="6">
    <location>
        <begin position="330"/>
        <end position="348"/>
    </location>
</feature>
<keyword evidence="5 6" id="KW-0472">Membrane</keyword>
<protein>
    <submittedName>
        <fullName evidence="7">Oligosaccharide flippase family protein</fullName>
    </submittedName>
</protein>
<keyword evidence="8" id="KW-1185">Reference proteome</keyword>
<feature type="transmembrane region" description="Helical" evidence="6">
    <location>
        <begin position="388"/>
        <end position="405"/>
    </location>
</feature>
<keyword evidence="4 6" id="KW-1133">Transmembrane helix</keyword>
<keyword evidence="2" id="KW-1003">Cell membrane</keyword>
<evidence type="ECO:0000256" key="6">
    <source>
        <dbReference type="SAM" id="Phobius"/>
    </source>
</evidence>
<name>A0ABV2STI1_9FLAO</name>
<comment type="subcellular location">
    <subcellularLocation>
        <location evidence="1">Cell membrane</location>
        <topology evidence="1">Multi-pass membrane protein</topology>
    </subcellularLocation>
</comment>
<dbReference type="RefSeq" id="WP_354614858.1">
    <property type="nucleotide sequence ID" value="NZ_JBEXAE010000003.1"/>
</dbReference>
<dbReference type="InterPro" id="IPR002797">
    <property type="entry name" value="Polysacc_synth"/>
</dbReference>
<dbReference type="Pfam" id="PF01943">
    <property type="entry name" value="Polysacc_synt"/>
    <property type="match status" value="1"/>
</dbReference>
<dbReference type="PANTHER" id="PTHR30250">
    <property type="entry name" value="PST FAMILY PREDICTED COLANIC ACID TRANSPORTER"/>
    <property type="match status" value="1"/>
</dbReference>
<evidence type="ECO:0000256" key="4">
    <source>
        <dbReference type="ARBA" id="ARBA00022989"/>
    </source>
</evidence>